<dbReference type="RefSeq" id="WP_089714045.1">
    <property type="nucleotide sequence ID" value="NZ_FMAR01000013.1"/>
</dbReference>
<dbReference type="GO" id="GO:0016491">
    <property type="term" value="F:oxidoreductase activity"/>
    <property type="evidence" value="ECO:0007669"/>
    <property type="project" value="UniProtKB-KW"/>
</dbReference>
<evidence type="ECO:0000313" key="3">
    <source>
        <dbReference type="EMBL" id="SCC52860.1"/>
    </source>
</evidence>
<dbReference type="FunFam" id="3.40.50.720:FF:000084">
    <property type="entry name" value="Short-chain dehydrogenase reductase"/>
    <property type="match status" value="1"/>
</dbReference>
<comment type="similarity">
    <text evidence="1">Belongs to the short-chain dehydrogenases/reductases (SDR) family.</text>
</comment>
<protein>
    <submittedName>
        <fullName evidence="3">NAD(P)-dependent dehydrogenase, short-chain alcohol dehydrogenase family</fullName>
    </submittedName>
</protein>
<dbReference type="CDD" id="cd05233">
    <property type="entry name" value="SDR_c"/>
    <property type="match status" value="1"/>
</dbReference>
<organism evidence="3 4">
    <name type="scientific">Chitinophaga costaii</name>
    <dbReference type="NCBI Taxonomy" id="1335309"/>
    <lineage>
        <taxon>Bacteria</taxon>
        <taxon>Pseudomonadati</taxon>
        <taxon>Bacteroidota</taxon>
        <taxon>Chitinophagia</taxon>
        <taxon>Chitinophagales</taxon>
        <taxon>Chitinophagaceae</taxon>
        <taxon>Chitinophaga</taxon>
    </lineage>
</organism>
<keyword evidence="2" id="KW-0560">Oxidoreductase</keyword>
<evidence type="ECO:0000256" key="1">
    <source>
        <dbReference type="ARBA" id="ARBA00006484"/>
    </source>
</evidence>
<dbReference type="PANTHER" id="PTHR24321">
    <property type="entry name" value="DEHYDROGENASES, SHORT CHAIN"/>
    <property type="match status" value="1"/>
</dbReference>
<dbReference type="Proteomes" id="UP000242818">
    <property type="component" value="Unassembled WGS sequence"/>
</dbReference>
<dbReference type="EMBL" id="FMAR01000013">
    <property type="protein sequence ID" value="SCC52860.1"/>
    <property type="molecule type" value="Genomic_DNA"/>
</dbReference>
<dbReference type="AlphaFoldDB" id="A0A1C4FAF2"/>
<proteinExistence type="inferred from homology"/>
<dbReference type="NCBIfam" id="NF005559">
    <property type="entry name" value="PRK07231.1"/>
    <property type="match status" value="1"/>
</dbReference>
<accession>A0A1C4FAF2</accession>
<sequence>MSNFEKKVALVTGAASGIGKAAAIEFARRGAKVIVCDIADGTSTIDEIKAIGGEATFVKTDVTNPSDVENAVNIAVKKYGSLDCAFNNAGMELTGKDVHELSDEEFNKVINVNLIGVWHCIKYEAIQMLKQGKGAIVNTSSTAGLVALAQLSSYASSKHGVIGLTKAAAVDYARKGIRVNAVCPGAIKTPMLQKSLESEETRHSIENAQVMGRLGEPEELAKAAVFLCSDDASYITGVALPVDGGWTAV</sequence>
<dbReference type="PRINTS" id="PR00080">
    <property type="entry name" value="SDRFAMILY"/>
</dbReference>
<evidence type="ECO:0000313" key="4">
    <source>
        <dbReference type="Proteomes" id="UP000242818"/>
    </source>
</evidence>
<evidence type="ECO:0000256" key="2">
    <source>
        <dbReference type="ARBA" id="ARBA00023002"/>
    </source>
</evidence>
<dbReference type="InterPro" id="IPR036291">
    <property type="entry name" value="NAD(P)-bd_dom_sf"/>
</dbReference>
<gene>
    <name evidence="3" type="ORF">GA0116948_1136</name>
</gene>
<dbReference type="InterPro" id="IPR020904">
    <property type="entry name" value="Sc_DH/Rdtase_CS"/>
</dbReference>
<dbReference type="PRINTS" id="PR00081">
    <property type="entry name" value="GDHRDH"/>
</dbReference>
<dbReference type="STRING" id="1335309.GA0116948_1136"/>
<dbReference type="PROSITE" id="PS00061">
    <property type="entry name" value="ADH_SHORT"/>
    <property type="match status" value="1"/>
</dbReference>
<dbReference type="SUPFAM" id="SSF51735">
    <property type="entry name" value="NAD(P)-binding Rossmann-fold domains"/>
    <property type="match status" value="1"/>
</dbReference>
<dbReference type="PANTHER" id="PTHR24321:SF11">
    <property type="entry name" value="BLR0893 PROTEIN"/>
    <property type="match status" value="1"/>
</dbReference>
<dbReference type="OrthoDB" id="597477at2"/>
<dbReference type="InterPro" id="IPR002347">
    <property type="entry name" value="SDR_fam"/>
</dbReference>
<keyword evidence="4" id="KW-1185">Reference proteome</keyword>
<dbReference type="Pfam" id="PF13561">
    <property type="entry name" value="adh_short_C2"/>
    <property type="match status" value="1"/>
</dbReference>
<dbReference type="Gene3D" id="3.40.50.720">
    <property type="entry name" value="NAD(P)-binding Rossmann-like Domain"/>
    <property type="match status" value="1"/>
</dbReference>
<reference evidence="3 4" key="1">
    <citation type="submission" date="2016-08" db="EMBL/GenBank/DDBJ databases">
        <authorList>
            <person name="Seilhamer J.J."/>
        </authorList>
    </citation>
    <scope>NUCLEOTIDE SEQUENCE [LARGE SCALE GENOMIC DNA]</scope>
    <source>
        <strain evidence="3 4">A37T2</strain>
    </source>
</reference>
<name>A0A1C4FAF2_9BACT</name>